<dbReference type="GO" id="GO:0016787">
    <property type="term" value="F:hydrolase activity"/>
    <property type="evidence" value="ECO:0007669"/>
    <property type="project" value="UniProtKB-KW"/>
</dbReference>
<dbReference type="EMBL" id="MHOQ01000014">
    <property type="protein sequence ID" value="OGZ67037.1"/>
    <property type="molecule type" value="Genomic_DNA"/>
</dbReference>
<protein>
    <recommendedName>
        <fullName evidence="6">MBL fold metallo-hydrolase</fullName>
    </recommendedName>
</protein>
<evidence type="ECO:0000313" key="4">
    <source>
        <dbReference type="EMBL" id="OGZ67037.1"/>
    </source>
</evidence>
<dbReference type="InterPro" id="IPR022712">
    <property type="entry name" value="Beta_Casp"/>
</dbReference>
<accession>A0A1G2HX44</accession>
<evidence type="ECO:0008006" key="6">
    <source>
        <dbReference type="Google" id="ProtNLM"/>
    </source>
</evidence>
<comment type="caution">
    <text evidence="4">The sequence shown here is derived from an EMBL/GenBank/DDBJ whole genome shotgun (WGS) entry which is preliminary data.</text>
</comment>
<dbReference type="CDD" id="cd16295">
    <property type="entry name" value="TTHA0252-CPSF-like_MBL-fold"/>
    <property type="match status" value="1"/>
</dbReference>
<dbReference type="SUPFAM" id="SSF56281">
    <property type="entry name" value="Metallo-hydrolase/oxidoreductase"/>
    <property type="match status" value="1"/>
</dbReference>
<dbReference type="Pfam" id="PF00753">
    <property type="entry name" value="Lactamase_B"/>
    <property type="match status" value="1"/>
</dbReference>
<evidence type="ECO:0000313" key="5">
    <source>
        <dbReference type="Proteomes" id="UP000179183"/>
    </source>
</evidence>
<dbReference type="InterPro" id="IPR036866">
    <property type="entry name" value="RibonucZ/Hydroxyglut_hydro"/>
</dbReference>
<evidence type="ECO:0000259" key="2">
    <source>
        <dbReference type="SMART" id="SM00849"/>
    </source>
</evidence>
<evidence type="ECO:0000259" key="3">
    <source>
        <dbReference type="SMART" id="SM01027"/>
    </source>
</evidence>
<dbReference type="AlphaFoldDB" id="A0A1G2HX44"/>
<proteinExistence type="predicted"/>
<gene>
    <name evidence="4" type="ORF">A3D34_02360</name>
</gene>
<keyword evidence="1" id="KW-0378">Hydrolase</keyword>
<dbReference type="SMART" id="SM01027">
    <property type="entry name" value="Beta-Casp"/>
    <property type="match status" value="1"/>
</dbReference>
<feature type="domain" description="Metallo-beta-lactamase" evidence="2">
    <location>
        <begin position="13"/>
        <end position="223"/>
    </location>
</feature>
<reference evidence="4 5" key="1">
    <citation type="journal article" date="2016" name="Nat. Commun.">
        <title>Thousands of microbial genomes shed light on interconnected biogeochemical processes in an aquifer system.</title>
        <authorList>
            <person name="Anantharaman K."/>
            <person name="Brown C.T."/>
            <person name="Hug L.A."/>
            <person name="Sharon I."/>
            <person name="Castelle C.J."/>
            <person name="Probst A.J."/>
            <person name="Thomas B.C."/>
            <person name="Singh A."/>
            <person name="Wilkins M.J."/>
            <person name="Karaoz U."/>
            <person name="Brodie E.L."/>
            <person name="Williams K.H."/>
            <person name="Hubbard S.S."/>
            <person name="Banfield J.F."/>
        </authorList>
    </citation>
    <scope>NUCLEOTIDE SEQUENCE [LARGE SCALE GENOMIC DNA]</scope>
</reference>
<feature type="non-terminal residue" evidence="4">
    <location>
        <position position="377"/>
    </location>
</feature>
<dbReference type="SMART" id="SM00849">
    <property type="entry name" value="Lactamase_B"/>
    <property type="match status" value="1"/>
</dbReference>
<dbReference type="Gene3D" id="3.40.50.10890">
    <property type="match status" value="1"/>
</dbReference>
<evidence type="ECO:0000256" key="1">
    <source>
        <dbReference type="ARBA" id="ARBA00022801"/>
    </source>
</evidence>
<dbReference type="Gene3D" id="3.60.15.10">
    <property type="entry name" value="Ribonuclease Z/Hydroxyacylglutathione hydrolase-like"/>
    <property type="match status" value="1"/>
</dbReference>
<name>A0A1G2HX44_9BACT</name>
<dbReference type="Proteomes" id="UP000179183">
    <property type="component" value="Unassembled WGS sequence"/>
</dbReference>
<dbReference type="PANTHER" id="PTHR11203:SF37">
    <property type="entry name" value="INTEGRATOR COMPLEX SUBUNIT 11"/>
    <property type="match status" value="1"/>
</dbReference>
<dbReference type="Pfam" id="PF10996">
    <property type="entry name" value="Beta-Casp"/>
    <property type="match status" value="1"/>
</dbReference>
<sequence>MKITFFGAAQTVTGSKYLIEVGGYGLLLDCGLHQGKRSIANQLNANFPIDAKKINAVILSHAHADHCGMLPVLVREGFEGKIYCTAATADITKFILHDSANIQENDALYYNKHLQEGEAPIKPIYTEQDVKKTFSYFEPVAYFRLSGQWTQLTPNIRFKFYDAGHILGSAITLLEITEEGKKKNIIFTGDLGRHFLPILRDPEFVKEPAETLIMECTYGSRIHKPVSDLELELKTIITEAVKNKSKIIVPAFSLGRTQELLYVLHKLKDAKQIPSLPIFIDSPLAQKITRVFSTYVADFDEEFWKDFGEKGDKAFLFDNLVTTSSMKESKSINEKEGPYIVIAGSGMCEGGRILHHLKNNIENTNTIILITGYQAEN</sequence>
<organism evidence="4 5">
    <name type="scientific">Candidatus Staskawiczbacteria bacterium RIFCSPHIGHO2_02_FULL_33_16</name>
    <dbReference type="NCBI Taxonomy" id="1802204"/>
    <lineage>
        <taxon>Bacteria</taxon>
        <taxon>Candidatus Staskawicziibacteriota</taxon>
    </lineage>
</organism>
<dbReference type="GO" id="GO:0004521">
    <property type="term" value="F:RNA endonuclease activity"/>
    <property type="evidence" value="ECO:0007669"/>
    <property type="project" value="TreeGrafter"/>
</dbReference>
<dbReference type="InterPro" id="IPR001279">
    <property type="entry name" value="Metallo-B-lactamas"/>
</dbReference>
<feature type="domain" description="Beta-Casp" evidence="3">
    <location>
        <begin position="257"/>
        <end position="376"/>
    </location>
</feature>
<dbReference type="PANTHER" id="PTHR11203">
    <property type="entry name" value="CLEAVAGE AND POLYADENYLATION SPECIFICITY FACTOR FAMILY MEMBER"/>
    <property type="match status" value="1"/>
</dbReference>
<dbReference type="InterPro" id="IPR050698">
    <property type="entry name" value="MBL"/>
</dbReference>